<evidence type="ECO:0000256" key="2">
    <source>
        <dbReference type="ARBA" id="ARBA00022692"/>
    </source>
</evidence>
<evidence type="ECO:0000256" key="3">
    <source>
        <dbReference type="ARBA" id="ARBA00022989"/>
    </source>
</evidence>
<comment type="caution">
    <text evidence="6">The sequence shown here is derived from an EMBL/GenBank/DDBJ whole genome shotgun (WGS) entry which is preliminary data.</text>
</comment>
<evidence type="ECO:0000256" key="1">
    <source>
        <dbReference type="ARBA" id="ARBA00004127"/>
    </source>
</evidence>
<comment type="subcellular location">
    <subcellularLocation>
        <location evidence="1">Endomembrane system</location>
        <topology evidence="1">Multi-pass membrane protein</topology>
    </subcellularLocation>
</comment>
<keyword evidence="2 5" id="KW-0812">Transmembrane</keyword>
<feature type="transmembrane region" description="Helical" evidence="5">
    <location>
        <begin position="42"/>
        <end position="65"/>
    </location>
</feature>
<dbReference type="GO" id="GO:0012505">
    <property type="term" value="C:endomembrane system"/>
    <property type="evidence" value="ECO:0007669"/>
    <property type="project" value="UniProtKB-SubCell"/>
</dbReference>
<protein>
    <submittedName>
        <fullName evidence="6">Protein-S-isoprenylcysteine O-methyltransferase-like protein</fullName>
    </submittedName>
</protein>
<proteinExistence type="predicted"/>
<dbReference type="PANTHER" id="PTHR12714:SF9">
    <property type="entry name" value="PROTEIN-S-ISOPRENYLCYSTEINE O-METHYLTRANSFERASE"/>
    <property type="match status" value="1"/>
</dbReference>
<dbReference type="EMBL" id="WPAF01000030">
    <property type="protein sequence ID" value="KAF0133288.1"/>
    <property type="molecule type" value="Genomic_DNA"/>
</dbReference>
<evidence type="ECO:0000256" key="5">
    <source>
        <dbReference type="SAM" id="Phobius"/>
    </source>
</evidence>
<keyword evidence="4 5" id="KW-0472">Membrane</keyword>
<keyword evidence="3 5" id="KW-1133">Transmembrane helix</keyword>
<evidence type="ECO:0000256" key="4">
    <source>
        <dbReference type="ARBA" id="ARBA00023136"/>
    </source>
</evidence>
<dbReference type="GO" id="GO:0032259">
    <property type="term" value="P:methylation"/>
    <property type="evidence" value="ECO:0007669"/>
    <property type="project" value="UniProtKB-KW"/>
</dbReference>
<dbReference type="Pfam" id="PF04191">
    <property type="entry name" value="PEMT"/>
    <property type="match status" value="1"/>
</dbReference>
<keyword evidence="6" id="KW-0808">Transferase</keyword>
<keyword evidence="6" id="KW-0489">Methyltransferase</keyword>
<dbReference type="AlphaFoldDB" id="A0A833L008"/>
<evidence type="ECO:0000313" key="6">
    <source>
        <dbReference type="EMBL" id="KAF0133288.1"/>
    </source>
</evidence>
<organism evidence="6 7">
    <name type="scientific">Candidatus Saganbacteria bacterium</name>
    <dbReference type="NCBI Taxonomy" id="2575572"/>
    <lineage>
        <taxon>Bacteria</taxon>
        <taxon>Bacillati</taxon>
        <taxon>Saganbacteria</taxon>
    </lineage>
</organism>
<feature type="transmembrane region" description="Helical" evidence="5">
    <location>
        <begin position="106"/>
        <end position="139"/>
    </location>
</feature>
<accession>A0A833L008</accession>
<reference evidence="6 7" key="1">
    <citation type="submission" date="2019-12" db="EMBL/GenBank/DDBJ databases">
        <authorList>
            <person name="Wolfe R."/>
            <person name="Danczak R."/>
            <person name="Wilkins M."/>
        </authorList>
    </citation>
    <scope>NUCLEOTIDE SEQUENCE [LARGE SCALE GENOMIC DNA]</scope>
    <source>
        <strain evidence="6">X2_MaxBin.013</strain>
    </source>
</reference>
<feature type="transmembrane region" description="Helical" evidence="5">
    <location>
        <begin position="6"/>
        <end position="30"/>
    </location>
</feature>
<dbReference type="GO" id="GO:0008168">
    <property type="term" value="F:methyltransferase activity"/>
    <property type="evidence" value="ECO:0007669"/>
    <property type="project" value="UniProtKB-KW"/>
</dbReference>
<evidence type="ECO:0000313" key="7">
    <source>
        <dbReference type="Proteomes" id="UP000488506"/>
    </source>
</evidence>
<dbReference type="Gene3D" id="1.20.120.1630">
    <property type="match status" value="1"/>
</dbReference>
<sequence length="178" mass="20448">MTKTILIYFLSLIFFLVILPAITVASGLFLNKLLNLPQIVYLPYNWSLALIFIAFGAFWMGWSFYVLIKTGQGNPQEAFGKEILPAPKKLVTIGPYRYTRNPMGFGWFIIVAGIGIYLGSISVILIILPIVLMAVIFYLKYFEGKNLIKRFGDDYLRYRENVPLFIPGFVKKRHHDKN</sequence>
<dbReference type="PANTHER" id="PTHR12714">
    <property type="entry name" value="PROTEIN-S ISOPRENYLCYSTEINE O-METHYLTRANSFERASE"/>
    <property type="match status" value="1"/>
</dbReference>
<dbReference type="InterPro" id="IPR007318">
    <property type="entry name" value="Phopholipid_MeTrfase"/>
</dbReference>
<dbReference type="Proteomes" id="UP000488506">
    <property type="component" value="Unassembled WGS sequence"/>
</dbReference>
<gene>
    <name evidence="6" type="ORF">FD145_1368</name>
</gene>
<name>A0A833L008_UNCSA</name>